<evidence type="ECO:0000313" key="2">
    <source>
        <dbReference type="Proteomes" id="UP001057279"/>
    </source>
</evidence>
<organism evidence="1 2">
    <name type="scientific">Ovis ammon polii x Ovis aries</name>
    <dbReference type="NCBI Taxonomy" id="2918886"/>
    <lineage>
        <taxon>Eukaryota</taxon>
        <taxon>Metazoa</taxon>
        <taxon>Chordata</taxon>
        <taxon>Craniata</taxon>
        <taxon>Vertebrata</taxon>
        <taxon>Euteleostomi</taxon>
        <taxon>Mammalia</taxon>
        <taxon>Eutheria</taxon>
        <taxon>Laurasiatheria</taxon>
        <taxon>Artiodactyla</taxon>
        <taxon>Ruminantia</taxon>
        <taxon>Pecora</taxon>
        <taxon>Bovidae</taxon>
        <taxon>Caprinae</taxon>
        <taxon>Ovis</taxon>
    </lineage>
</organism>
<evidence type="ECO:0000313" key="1">
    <source>
        <dbReference type="EMBL" id="KAI4554888.1"/>
    </source>
</evidence>
<keyword evidence="2" id="KW-1185">Reference proteome</keyword>
<sequence length="1896" mass="208323">MLRVDLCQPADRALAVVGSPGWAWARNSSHSSAGERRCELEPEPKLKVHFGNGLVFLAASSFPGRAQPERLSHINVVKALWKVNAEYQMAALECHVMQKENTNDMECEQLPAETLRQVAIHRDPIYGFGFVAGSERPVVVRSVRPGGPSEDKLLAGDQIVAINEEDVSEAPRERFIELIRSAKEFIVLTVLHTHQSPKSAFISAAKKAKLRSNPVKVRFSEQVAVGETDAKMMKKEALLLIPNVLKVFLENGQIKSFTFDGRTTVKDVMVTLQDRLSLRYIEHFALVLEYAGPEQNHKFLLLQDKQPLAYVVQRTHYHGMKCLFRISFFPKDPVELLRRDPAAFEYLYIQSRNDVIRERFGMDPKPEMLLGLAALHIYITVSATRPSQKISLKNVEKEWGLEPFLPPSLLQGIKEKTLRKSLSQQLKAHQTHPSSGTKGSAIQAKLQYLRILNELPTFTGVLFNTVGLISEQNKSNACFLFPSSTSSAPLPLPFFLRMLCTTLGPQDEKQSATTLLVGPRHGISHVIDLKTNLTTVLSEFSKISKIQLFRENQGVARVETSIMDAKMSDMSISIYKSVHCEMDREVFLFQPLVLLMEWPEATNFACLIAGYCRLLLDSKKMVFSRPASQPLPPPMIKADYMHSAHRPVTGGHLGKKESSYVGSVGTSPRKSSRCTPPPADSELVSFCYLHMREQRKEQESRMDVNENLIFFEETRPRTKSDPTSKSSGQGYEAIPDDFDAASLDHEPCASRARSYTLDNSLGAEALNFYCDSCKAKLQEQLGPRKGGRSGSSRDNMVDLMSLPPPGSEEEEEEEDESTSLLPAIAAPPPGFRDNSSDEDDPKRRAAQSQEQGRHLRGLLYDEIPVTLIDSVQTRTVRDHAQELDDALVSTLQALEALAASEDGPHPPPPQTAGLIVLATITPESSLDSGHETNSSELTDMSEMMSAMKQHQNTTYFLAQHLNKDSLLARKDLPFRIQSCAAQAVLTAPYSLGRPDPNSSLQPVVAGQSPGPPGARRKLPSSEAQPQRERTYTLAVHPALSPQLSEPKNLSLLSPVPEDKGPGHTRAGLEMSLRAATPSLSEEQVSELRENLPKEVRLSPKLILDPKGSVTPAIISAALQQVVHTKSLPAPAGALGNTPSSGERRLEASMGRSEVSLVRPEISTMSGSATKNLKFKMSPGAPETSRSSQQQLSPEVSSSSRAPTGSRAESLHLSPQEDRLPVQNFPPKTYLSRASRESAGKQGTGEVAGKGGPEGAKPSVHKQGTVSGHGEKGQLESTPQSSKLEETSLVPRVGYPMILQSPSGPPRGQSPLRPQAASRQVSTMPSRKIETTLDGAHSASEGPAKPKSSRGPFRLRNLFSATFPTRQKKETDERQAQLQKVKQYELEFLEELLKPPSQGELPSTEYLQPPAPGRCSCQLRSSPVQQGPGMSREQRRSCDCKRMCRGARPQAPQTPVPSLRGKDRDRVPPTQRQPEAGPGLSLDTPTSVRRIRSTSLESRECRSDPESGVSCLTTCASGGECLGAPNYRKLMRRYSISELDQGDRASLTSDIYPHPPLGMLPREAKEVEAGLPLGVGPKSKSLESPTLGDPSYVHVAPETKGPRQMAVFSLPEEVYRKPAELDEDSESGKCCSIRYCFYYRKCDMADDASDGKDELSYSIPMKILPGMKLDEQVVPVVSRTLQVLDAATCSSSSPEASRTQEIDLRVSTFEGSLAKINALRAHAYGLPDGFLAARLDTNELLTVLRQCVASPEARAPKPYVSQISEYKLELALKFKELRASCRRVANVDKSPTHMLAAITGSFQVLSSLIETFVRLVFIVRSEAQRQELLAKVEEVVRNYTFLLRAAEESTARNLNQQQQQQQQAATAMGAAGGHPPGSPTSATVMSTFTRSLKTLIK</sequence>
<dbReference type="Proteomes" id="UP001057279">
    <property type="component" value="Chromosome X"/>
</dbReference>
<accession>A0ACB9U1L3</accession>
<name>A0ACB9U1L3_9CETA</name>
<reference evidence="1" key="1">
    <citation type="submission" date="2022-03" db="EMBL/GenBank/DDBJ databases">
        <title>Genomic analyses of argali, domestic sheep and their hybrids provide insights into chromosomal evolution, heterosis and genetic basis of agronomic traits.</title>
        <authorList>
            <person name="Li M."/>
        </authorList>
    </citation>
    <scope>NUCLEOTIDE SEQUENCE</scope>
    <source>
        <strain evidence="1">F1 hybrid</strain>
    </source>
</reference>
<gene>
    <name evidence="1" type="ORF">MJG53_020187</name>
</gene>
<protein>
    <submittedName>
        <fullName evidence="1">Uncharacterized protein</fullName>
    </submittedName>
</protein>
<comment type="caution">
    <text evidence="1">The sequence shown here is derived from an EMBL/GenBank/DDBJ whole genome shotgun (WGS) entry which is preliminary data.</text>
</comment>
<proteinExistence type="predicted"/>
<dbReference type="EMBL" id="CM043025">
    <property type="protein sequence ID" value="KAI4554888.1"/>
    <property type="molecule type" value="Genomic_DNA"/>
</dbReference>